<dbReference type="SUPFAM" id="SSF46689">
    <property type="entry name" value="Homeodomain-like"/>
    <property type="match status" value="1"/>
</dbReference>
<dbReference type="PROSITE" id="PS01124">
    <property type="entry name" value="HTH_ARAC_FAMILY_2"/>
    <property type="match status" value="1"/>
</dbReference>
<evidence type="ECO:0000256" key="3">
    <source>
        <dbReference type="ARBA" id="ARBA00023163"/>
    </source>
</evidence>
<dbReference type="Gene3D" id="1.10.10.60">
    <property type="entry name" value="Homeodomain-like"/>
    <property type="match status" value="1"/>
</dbReference>
<gene>
    <name evidence="5" type="ORF">SAMN02982989_0792</name>
</gene>
<dbReference type="SMART" id="SM00342">
    <property type="entry name" value="HTH_ARAC"/>
    <property type="match status" value="1"/>
</dbReference>
<dbReference type="InterPro" id="IPR018060">
    <property type="entry name" value="HTH_AraC"/>
</dbReference>
<evidence type="ECO:0000313" key="5">
    <source>
        <dbReference type="EMBL" id="SMF58548.1"/>
    </source>
</evidence>
<evidence type="ECO:0000256" key="2">
    <source>
        <dbReference type="ARBA" id="ARBA00023125"/>
    </source>
</evidence>
<feature type="domain" description="HTH araC/xylS-type" evidence="4">
    <location>
        <begin position="196"/>
        <end position="294"/>
    </location>
</feature>
<organism evidence="5 6">
    <name type="scientific">Xaviernesmea oryzae</name>
    <dbReference type="NCBI Taxonomy" id="464029"/>
    <lineage>
        <taxon>Bacteria</taxon>
        <taxon>Pseudomonadati</taxon>
        <taxon>Pseudomonadota</taxon>
        <taxon>Alphaproteobacteria</taxon>
        <taxon>Hyphomicrobiales</taxon>
        <taxon>Rhizobiaceae</taxon>
        <taxon>Rhizobium/Agrobacterium group</taxon>
        <taxon>Xaviernesmea</taxon>
    </lineage>
</organism>
<dbReference type="PANTHER" id="PTHR43280:SF32">
    <property type="entry name" value="TRANSCRIPTIONAL REGULATORY PROTEIN"/>
    <property type="match status" value="1"/>
</dbReference>
<evidence type="ECO:0000259" key="4">
    <source>
        <dbReference type="PROSITE" id="PS01124"/>
    </source>
</evidence>
<sequence length="310" mass="33581">MYFSGMKQMQEISNSAPAQNAAPHLLSRPPAQIEARLFRGALSHSEWTFRGKRNRIFLVASGAGHIRIGKLEVPLSGPALVWAPAGETGSILLEAGSEGASLAVPDVALGSAMPTGAVFAQVREAIARPILGSRLPSVDARRMLGTIATIEQESKADQPGAQEVIRHHLALLLLAIWRLADPVNEQPQPSPRAIVRGFVHLVELHIRDHWTIPDYAAALGVTADRLNTAVRRATGRTPMELIHTRLMTEAAMLLDGSALQVAEIAEALGFKDAAYFSRFFKRIAGVSPRAHREGVALKKIRPETSYAAWP</sequence>
<dbReference type="GO" id="GO:0043565">
    <property type="term" value="F:sequence-specific DNA binding"/>
    <property type="evidence" value="ECO:0007669"/>
    <property type="project" value="InterPro"/>
</dbReference>
<keyword evidence="3" id="KW-0804">Transcription</keyword>
<keyword evidence="6" id="KW-1185">Reference proteome</keyword>
<dbReference type="PANTHER" id="PTHR43280">
    <property type="entry name" value="ARAC-FAMILY TRANSCRIPTIONAL REGULATOR"/>
    <property type="match status" value="1"/>
</dbReference>
<dbReference type="Proteomes" id="UP000192903">
    <property type="component" value="Unassembled WGS sequence"/>
</dbReference>
<dbReference type="InterPro" id="IPR020449">
    <property type="entry name" value="Tscrpt_reg_AraC-type_HTH"/>
</dbReference>
<keyword evidence="2" id="KW-0238">DNA-binding</keyword>
<dbReference type="EMBL" id="FXAF01000008">
    <property type="protein sequence ID" value="SMF58548.1"/>
    <property type="molecule type" value="Genomic_DNA"/>
</dbReference>
<keyword evidence="1" id="KW-0805">Transcription regulation</keyword>
<dbReference type="PRINTS" id="PR00032">
    <property type="entry name" value="HTHARAC"/>
</dbReference>
<protein>
    <submittedName>
        <fullName evidence="5">AraC family transcriptional regulator, transcriptional activator of pobA</fullName>
    </submittedName>
</protein>
<dbReference type="GO" id="GO:0003700">
    <property type="term" value="F:DNA-binding transcription factor activity"/>
    <property type="evidence" value="ECO:0007669"/>
    <property type="project" value="InterPro"/>
</dbReference>
<accession>A0A1X7FTI4</accession>
<evidence type="ECO:0000256" key="1">
    <source>
        <dbReference type="ARBA" id="ARBA00023015"/>
    </source>
</evidence>
<dbReference type="InterPro" id="IPR009057">
    <property type="entry name" value="Homeodomain-like_sf"/>
</dbReference>
<dbReference type="AlphaFoldDB" id="A0A1X7FTI4"/>
<reference evidence="6" key="1">
    <citation type="submission" date="2017-04" db="EMBL/GenBank/DDBJ databases">
        <authorList>
            <person name="Varghese N."/>
            <person name="Submissions S."/>
        </authorList>
    </citation>
    <scope>NUCLEOTIDE SEQUENCE [LARGE SCALE GENOMIC DNA]</scope>
    <source>
        <strain evidence="6">B4P</strain>
    </source>
</reference>
<dbReference type="STRING" id="464029.SAMN02982989_0792"/>
<proteinExistence type="predicted"/>
<name>A0A1X7FTI4_9HYPH</name>
<evidence type="ECO:0000313" key="6">
    <source>
        <dbReference type="Proteomes" id="UP000192903"/>
    </source>
</evidence>
<dbReference type="Pfam" id="PF12833">
    <property type="entry name" value="HTH_18"/>
    <property type="match status" value="1"/>
</dbReference>